<dbReference type="EMBL" id="GBRH01160514">
    <property type="protein sequence ID" value="JAE37382.1"/>
    <property type="molecule type" value="Transcribed_RNA"/>
</dbReference>
<evidence type="ECO:0000313" key="1">
    <source>
        <dbReference type="EMBL" id="JAE37382.1"/>
    </source>
</evidence>
<protein>
    <submittedName>
        <fullName evidence="1">Uncharacterized protein</fullName>
    </submittedName>
</protein>
<reference evidence="1" key="2">
    <citation type="journal article" date="2015" name="Data Brief">
        <title>Shoot transcriptome of the giant reed, Arundo donax.</title>
        <authorList>
            <person name="Barrero R.A."/>
            <person name="Guerrero F.D."/>
            <person name="Moolhuijzen P."/>
            <person name="Goolsby J.A."/>
            <person name="Tidwell J."/>
            <person name="Bellgard S.E."/>
            <person name="Bellgard M.I."/>
        </authorList>
    </citation>
    <scope>NUCLEOTIDE SEQUENCE</scope>
    <source>
        <tissue evidence="1">Shoot tissue taken approximately 20 cm above the soil surface</tissue>
    </source>
</reference>
<proteinExistence type="predicted"/>
<reference evidence="1" key="1">
    <citation type="submission" date="2014-09" db="EMBL/GenBank/DDBJ databases">
        <authorList>
            <person name="Magalhaes I.L.F."/>
            <person name="Oliveira U."/>
            <person name="Santos F.R."/>
            <person name="Vidigal T.H.D.A."/>
            <person name="Brescovit A.D."/>
            <person name="Santos A.J."/>
        </authorList>
    </citation>
    <scope>NUCLEOTIDE SEQUENCE</scope>
    <source>
        <tissue evidence="1">Shoot tissue taken approximately 20 cm above the soil surface</tissue>
    </source>
</reference>
<accession>A0A0A9HKV0</accession>
<organism evidence="1">
    <name type="scientific">Arundo donax</name>
    <name type="common">Giant reed</name>
    <name type="synonym">Donax arundinaceus</name>
    <dbReference type="NCBI Taxonomy" id="35708"/>
    <lineage>
        <taxon>Eukaryota</taxon>
        <taxon>Viridiplantae</taxon>
        <taxon>Streptophyta</taxon>
        <taxon>Embryophyta</taxon>
        <taxon>Tracheophyta</taxon>
        <taxon>Spermatophyta</taxon>
        <taxon>Magnoliopsida</taxon>
        <taxon>Liliopsida</taxon>
        <taxon>Poales</taxon>
        <taxon>Poaceae</taxon>
        <taxon>PACMAD clade</taxon>
        <taxon>Arundinoideae</taxon>
        <taxon>Arundineae</taxon>
        <taxon>Arundo</taxon>
    </lineage>
</organism>
<dbReference type="AlphaFoldDB" id="A0A0A9HKV0"/>
<sequence>MNSVTYSEWPNWCKMGVIQPVTIQEITVEKYHYQLSSRLLYSQNACM</sequence>
<name>A0A0A9HKV0_ARUDO</name>